<evidence type="ECO:0000313" key="2">
    <source>
        <dbReference type="EMBL" id="AUS04932.1"/>
    </source>
</evidence>
<name>A0A2I7SGA1_9FLAO</name>
<proteinExistence type="predicted"/>
<dbReference type="KEGG" id="taj:C1A40_05360"/>
<organism evidence="2 3">
    <name type="scientific">Pseudotamlana carrageenivorans</name>
    <dbReference type="NCBI Taxonomy" id="2069432"/>
    <lineage>
        <taxon>Bacteria</taxon>
        <taxon>Pseudomonadati</taxon>
        <taxon>Bacteroidota</taxon>
        <taxon>Flavobacteriia</taxon>
        <taxon>Flavobacteriales</taxon>
        <taxon>Flavobacteriaceae</taxon>
        <taxon>Pseudotamlana</taxon>
    </lineage>
</organism>
<dbReference type="AlphaFoldDB" id="A0A2I7SGA1"/>
<dbReference type="Proteomes" id="UP000236592">
    <property type="component" value="Chromosome"/>
</dbReference>
<keyword evidence="3" id="KW-1185">Reference proteome</keyword>
<evidence type="ECO:0000313" key="3">
    <source>
        <dbReference type="Proteomes" id="UP000236592"/>
    </source>
</evidence>
<gene>
    <name evidence="2" type="ORF">C1A40_05360</name>
</gene>
<accession>A0A2I7SGA1</accession>
<evidence type="ECO:0000256" key="1">
    <source>
        <dbReference type="SAM" id="Coils"/>
    </source>
</evidence>
<reference evidence="3" key="1">
    <citation type="submission" date="2018-01" db="EMBL/GenBank/DDBJ databases">
        <title>Complete genome of Tamlana sp. UJ94.</title>
        <authorList>
            <person name="Jung J."/>
            <person name="Chung D."/>
            <person name="Bae S.S."/>
            <person name="Baek K."/>
        </authorList>
    </citation>
    <scope>NUCLEOTIDE SEQUENCE [LARGE SCALE GENOMIC DNA]</scope>
    <source>
        <strain evidence="3">UJ94</strain>
    </source>
</reference>
<keyword evidence="1" id="KW-0175">Coiled coil</keyword>
<sequence>MTMELWKIITLILGATGFWKLLEILVRLRTDKKVKLAEAINLHAQAENQIVANWIQWSQMLEKRIKESEEHTEALQKVIENQRKRIQDLEEKVVHMEKQNKELINELKRIKQ</sequence>
<dbReference type="EMBL" id="CP025938">
    <property type="protein sequence ID" value="AUS04932.1"/>
    <property type="molecule type" value="Genomic_DNA"/>
</dbReference>
<protein>
    <submittedName>
        <fullName evidence="2">Uncharacterized protein</fullName>
    </submittedName>
</protein>
<feature type="coiled-coil region" evidence="1">
    <location>
        <begin position="58"/>
        <end position="106"/>
    </location>
</feature>